<dbReference type="NCBIfam" id="TIGR03803">
    <property type="entry name" value="Gloeo_Verruco"/>
    <property type="match status" value="9"/>
</dbReference>
<sequence>MKKKPHILNFWKILLLLLVGLFLTKFTCQGQTHELIGLGTLSIFSVSADGSKANVLKGLDEGIHPTSRRLTLAQDKLWGLTTDDGFSDAGTIFSIRTDGTGYLDVHHFPLDINSNCQLVWFQSKLWGTTNNGGTEGLGTIFSFDPTTLEYTRHFDFLDLGTQKHGRQPGSLVAVGEELWGVCHSGGENMKGTLFKYNVSAAQFEKIHDFETGDGPHADLTMAGTFLWGTTQQGGDNDLGVIYTIDTENNTISIVYHLTAADGENPSAALTAYDGNMYGVTTEGGANNLGTIYKINEAEGFTKLMDFSAATGGTPVQSMVWVDSVFVGLTSSDLTEDLGGFYAFNPESETLRVLREFDELDEYRSGMILVGEELWGTTYNSGAHAKGSIFSYQLNTEQYKTAFDFGNHPGNASALSELLHANGRYWGTTQLGGTHNSGVLFSIDEDGSDFTMNHHFTLIDGNPLGSLQAIDDDRFWGVLIGAGQHGAIYEYNHTLQQFSIIHYFDQQDGNVPYSGLTKIDDQLWGVTELGGANNMGVIYKVDLNNSNDVTVVHEFDGTDGQLPHGDLTLFNGRMYGTTTAGGNAQVGTLFSVDVNSLEFAVEHYFTAQESVTATGGLTAFYSRLWGISQNGGQGAGTIFAYDPKNQELEVVHEFSGEDGAVPSGSLTLLDNNLYGTTFADGEYYDGVLFVITDETTQFLKLRDFDKSTGGKVLFGRLLSTGASDPDALVWDGNQWQGGVSPQINDDVRLAGDYTCSIDGNLSVNNLYIDEFELVTVDAGHTLEVHGHLISHGVLLIESGGTLITYEGNMHGGLHAFVERNTRFDNGRYSFVGTPMKASSLITGETMGMHVYSYDESRAESELDLSRWVDAASDTLKPGKGYTQTNMQFLTFGGIPNDGTITYTGTYENDGWHLVSNPYPAAIELDAFLDANTNTTGAIYLWDDNGSDQGRGTNNDYVVVNKVGAVDLGGENNEHRWNGYIGSSQGFFIQLDGAAGTVVFTEDMRVAGHNLSDNFYRTALETVPYVRLDLATQAGTHLSQCMVAWKSDVPGNLPLKGYDAPVFNAHQSDLLFVPQYGKKLSIHTTNLENMQVPIGFHTATNDSFTLTITEDRAGDLYYLRDLHAGTLTAMPVGKPYTFHSKAGEFNDRFELVAAKKLLANQPQDSPRLFVYDKQVRIHGELNAKELRIVDLAGQLVGVYPDVSNGTVDLTAIRDGVYLLIYGDAVQKVLLK</sequence>
<protein>
    <submittedName>
        <fullName evidence="1">Putative repeat protein (TIGR03803 family)</fullName>
    </submittedName>
</protein>
<gene>
    <name evidence="1" type="ORF">C7460_11126</name>
</gene>
<dbReference type="InterPro" id="IPR022519">
    <property type="entry name" value="Gloeo/Verruco_rpt"/>
</dbReference>
<keyword evidence="2" id="KW-1185">Reference proteome</keyword>
<dbReference type="OrthoDB" id="965820at2"/>
<evidence type="ECO:0000313" key="1">
    <source>
        <dbReference type="EMBL" id="RED97885.1"/>
    </source>
</evidence>
<reference evidence="1 2" key="1">
    <citation type="submission" date="2018-07" db="EMBL/GenBank/DDBJ databases">
        <title>Genomic Encyclopedia of Type Strains, Phase IV (KMG-IV): sequencing the most valuable type-strain genomes for metagenomic binning, comparative biology and taxonomic classification.</title>
        <authorList>
            <person name="Goeker M."/>
        </authorList>
    </citation>
    <scope>NUCLEOTIDE SEQUENCE [LARGE SCALE GENOMIC DNA]</scope>
    <source>
        <strain evidence="1 2">DSM 4134</strain>
    </source>
</reference>
<name>A0A3D9L1F8_MARFU</name>
<organism evidence="1 2">
    <name type="scientific">Marinoscillum furvescens DSM 4134</name>
    <dbReference type="NCBI Taxonomy" id="1122208"/>
    <lineage>
        <taxon>Bacteria</taxon>
        <taxon>Pseudomonadati</taxon>
        <taxon>Bacteroidota</taxon>
        <taxon>Cytophagia</taxon>
        <taxon>Cytophagales</taxon>
        <taxon>Reichenbachiellaceae</taxon>
        <taxon>Marinoscillum</taxon>
    </lineage>
</organism>
<dbReference type="Proteomes" id="UP000256779">
    <property type="component" value="Unassembled WGS sequence"/>
</dbReference>
<accession>A0A3D9L1F8</accession>
<proteinExistence type="predicted"/>
<dbReference type="RefSeq" id="WP_115868415.1">
    <property type="nucleotide sequence ID" value="NZ_QREG01000011.1"/>
</dbReference>
<dbReference type="SUPFAM" id="SSF63829">
    <property type="entry name" value="Calcium-dependent phosphotriesterase"/>
    <property type="match status" value="1"/>
</dbReference>
<comment type="caution">
    <text evidence="1">The sequence shown here is derived from an EMBL/GenBank/DDBJ whole genome shotgun (WGS) entry which is preliminary data.</text>
</comment>
<dbReference type="AlphaFoldDB" id="A0A3D9L1F8"/>
<dbReference type="EMBL" id="QREG01000011">
    <property type="protein sequence ID" value="RED97885.1"/>
    <property type="molecule type" value="Genomic_DNA"/>
</dbReference>
<evidence type="ECO:0000313" key="2">
    <source>
        <dbReference type="Proteomes" id="UP000256779"/>
    </source>
</evidence>